<dbReference type="InterPro" id="IPR008727">
    <property type="entry name" value="PAAR_motif"/>
</dbReference>
<feature type="transmembrane region" description="Helical" evidence="1">
    <location>
        <begin position="21"/>
        <end position="39"/>
    </location>
</feature>
<keyword evidence="1" id="KW-0812">Transmembrane</keyword>
<dbReference type="Pfam" id="PF05488">
    <property type="entry name" value="PAAR_motif"/>
    <property type="match status" value="1"/>
</dbReference>
<dbReference type="EMBL" id="ABLOKC030000052">
    <property type="protein sequence ID" value="EML1474441.1"/>
    <property type="molecule type" value="Genomic_DNA"/>
</dbReference>
<organism evidence="3 4">
    <name type="scientific">Pluralibacter gergoviae</name>
    <name type="common">Enterobacter gergoviae</name>
    <dbReference type="NCBI Taxonomy" id="61647"/>
    <lineage>
        <taxon>Bacteria</taxon>
        <taxon>Pseudomonadati</taxon>
        <taxon>Pseudomonadota</taxon>
        <taxon>Gammaproteobacteria</taxon>
        <taxon>Enterobacterales</taxon>
        <taxon>Enterobacteriaceae</taxon>
        <taxon>Pluralibacter</taxon>
    </lineage>
</organism>
<dbReference type="RefSeq" id="WP_048281210.1">
    <property type="nucleotide sequence ID" value="NZ_CACVCI010000001.1"/>
</dbReference>
<accession>A0A0J5LB36</accession>
<reference evidence="3 4" key="1">
    <citation type="submission" date="2015-05" db="EMBL/GenBank/DDBJ databases">
        <title>Genome sequences of Pluralibacter gergoviae.</title>
        <authorList>
            <person name="Greninger A.L."/>
            <person name="Miller S."/>
        </authorList>
    </citation>
    <scope>NUCLEOTIDE SEQUENCE [LARGE SCALE GENOMIC DNA]</scope>
    <source>
        <strain evidence="3 4">JS81F13</strain>
    </source>
</reference>
<comment type="caution">
    <text evidence="3">The sequence shown here is derived from an EMBL/GenBank/DDBJ whole genome shotgun (WGS) entry which is preliminary data.</text>
</comment>
<sequence length="416" mass="43308">MSGLQGARVDDEISHTASKGWMIAGLIGGAILGGITVVATGGTALIAISAAAAGGCAAGGLGEVLGSMSWAPRHVTGTLKEGSPNVFINSRRAIRAHLSTGECKEHSGSPQRVAEGSSKVYINNYPAARMGDLLTCSAEITQGSRNVLIGGSKTQTDEISPEIPAWVNWTMLAVGAGALAVVAGPAVALLSTLGAGIGGTAGDYVGGALFGQGSDGQKWSMLAGSLVGGGVGMKGGAKFNAWRAERTNGVPISKSKYDEVIRMPKEDRPDPDSYLPKKYIEDHGDAFSNGASRIVVRSSYEDYGVGKPDLGKSEFVLTKDNALNIINESKQDPSLIAERLGIPKEQLSGDSLVIIEFKPTELYSPRIPSGREWGANEQWLPGGKLPQGDLEAVVSTEGMVNGRDYIVRDLITGEVL</sequence>
<dbReference type="EMBL" id="LDZF01000073">
    <property type="protein sequence ID" value="KMK03228.1"/>
    <property type="molecule type" value="Genomic_DNA"/>
</dbReference>
<keyword evidence="1" id="KW-0472">Membrane</keyword>
<keyword evidence="1" id="KW-1133">Transmembrane helix</keyword>
<name>A0A0J5LB36_PLUGE</name>
<dbReference type="AlphaFoldDB" id="A0A0J5LB36"/>
<feature type="transmembrane region" description="Helical" evidence="1">
    <location>
        <begin position="45"/>
        <end position="65"/>
    </location>
</feature>
<dbReference type="Gene3D" id="2.60.200.60">
    <property type="match status" value="1"/>
</dbReference>
<reference evidence="2" key="2">
    <citation type="submission" date="2024-02" db="EMBL/GenBank/DDBJ databases">
        <authorList>
            <consortium name="Clinical and Environmental Microbiology Branch: Whole genome sequencing antimicrobial resistance pathogens in the healthcare setting"/>
        </authorList>
    </citation>
    <scope>NUCLEOTIDE SEQUENCE</scope>
    <source>
        <strain evidence="2">2021DK-00143</strain>
    </source>
</reference>
<protein>
    <submittedName>
        <fullName evidence="2">PAAR domain-containing protein</fullName>
    </submittedName>
    <submittedName>
        <fullName evidence="3">PAAR repeat-containing protein</fullName>
    </submittedName>
</protein>
<dbReference type="PATRIC" id="fig|61647.15.peg.5183"/>
<evidence type="ECO:0000313" key="4">
    <source>
        <dbReference type="Proteomes" id="UP000036196"/>
    </source>
</evidence>
<evidence type="ECO:0000313" key="3">
    <source>
        <dbReference type="EMBL" id="KMK03228.1"/>
    </source>
</evidence>
<evidence type="ECO:0000313" key="2">
    <source>
        <dbReference type="EMBL" id="EML1474441.1"/>
    </source>
</evidence>
<keyword evidence="4" id="KW-1185">Reference proteome</keyword>
<dbReference type="Proteomes" id="UP000036196">
    <property type="component" value="Unassembled WGS sequence"/>
</dbReference>
<proteinExistence type="predicted"/>
<evidence type="ECO:0000256" key="1">
    <source>
        <dbReference type="SAM" id="Phobius"/>
    </source>
</evidence>
<dbReference type="CDD" id="cd14742">
    <property type="entry name" value="PAAR_RHS"/>
    <property type="match status" value="1"/>
</dbReference>
<gene>
    <name evidence="3" type="ORF">ABW06_25815</name>
    <name evidence="2" type="ORF">QEG54_005277</name>
</gene>